<keyword evidence="2" id="KW-0813">Transport</keyword>
<dbReference type="Pfam" id="PF01554">
    <property type="entry name" value="MatE"/>
    <property type="match status" value="2"/>
</dbReference>
<dbReference type="STRING" id="34059.A9308_01780"/>
<dbReference type="GO" id="GO:0006811">
    <property type="term" value="P:monoatomic ion transport"/>
    <property type="evidence" value="ECO:0007669"/>
    <property type="project" value="UniProtKB-KW"/>
</dbReference>
<keyword evidence="8 10" id="KW-0472">Membrane</keyword>
<evidence type="ECO:0000313" key="11">
    <source>
        <dbReference type="EMBL" id="OBX72975.1"/>
    </source>
</evidence>
<keyword evidence="6 10" id="KW-1133">Transmembrane helix</keyword>
<proteinExistence type="predicted"/>
<feature type="transmembrane region" description="Helical" evidence="10">
    <location>
        <begin position="367"/>
        <end position="386"/>
    </location>
</feature>
<feature type="transmembrane region" description="Helical" evidence="10">
    <location>
        <begin position="407"/>
        <end position="425"/>
    </location>
</feature>
<evidence type="ECO:0000313" key="12">
    <source>
        <dbReference type="Proteomes" id="UP000092508"/>
    </source>
</evidence>
<dbReference type="GO" id="GO:0042910">
    <property type="term" value="F:xenobiotic transmembrane transporter activity"/>
    <property type="evidence" value="ECO:0007669"/>
    <property type="project" value="InterPro"/>
</dbReference>
<name>A0A1B8Q8H9_9GAMM</name>
<feature type="transmembrane region" description="Helical" evidence="10">
    <location>
        <begin position="21"/>
        <end position="41"/>
    </location>
</feature>
<evidence type="ECO:0000256" key="9">
    <source>
        <dbReference type="ARBA" id="ARBA00031636"/>
    </source>
</evidence>
<dbReference type="PIRSF" id="PIRSF006603">
    <property type="entry name" value="DinF"/>
    <property type="match status" value="1"/>
</dbReference>
<gene>
    <name evidence="11" type="ORF">A9308_01780</name>
</gene>
<evidence type="ECO:0000256" key="2">
    <source>
        <dbReference type="ARBA" id="ARBA00022448"/>
    </source>
</evidence>
<keyword evidence="3" id="KW-0050">Antiport</keyword>
<dbReference type="GO" id="GO:0005886">
    <property type="term" value="C:plasma membrane"/>
    <property type="evidence" value="ECO:0007669"/>
    <property type="project" value="UniProtKB-SubCell"/>
</dbReference>
<organism evidence="11 12">
    <name type="scientific">Faucicola atlantae</name>
    <dbReference type="NCBI Taxonomy" id="34059"/>
    <lineage>
        <taxon>Bacteria</taxon>
        <taxon>Pseudomonadati</taxon>
        <taxon>Pseudomonadota</taxon>
        <taxon>Gammaproteobacteria</taxon>
        <taxon>Moraxellales</taxon>
        <taxon>Moraxellaceae</taxon>
        <taxon>Faucicola</taxon>
    </lineage>
</organism>
<dbReference type="OrthoDB" id="9780160at2"/>
<protein>
    <recommendedName>
        <fullName evidence="9">Multidrug-efflux transporter</fullName>
    </recommendedName>
</protein>
<evidence type="ECO:0000256" key="8">
    <source>
        <dbReference type="ARBA" id="ARBA00023136"/>
    </source>
</evidence>
<keyword evidence="7" id="KW-0406">Ion transport</keyword>
<dbReference type="AlphaFoldDB" id="A0A1B8Q8H9"/>
<dbReference type="NCBIfam" id="TIGR00797">
    <property type="entry name" value="matE"/>
    <property type="match status" value="1"/>
</dbReference>
<feature type="transmembrane region" description="Helical" evidence="10">
    <location>
        <begin position="260"/>
        <end position="283"/>
    </location>
</feature>
<evidence type="ECO:0000256" key="3">
    <source>
        <dbReference type="ARBA" id="ARBA00022449"/>
    </source>
</evidence>
<dbReference type="RefSeq" id="WP_067239107.1">
    <property type="nucleotide sequence ID" value="NZ_LZMZ01000054.1"/>
</dbReference>
<feature type="transmembrane region" description="Helical" evidence="10">
    <location>
        <begin position="61"/>
        <end position="83"/>
    </location>
</feature>
<dbReference type="EMBL" id="LZMZ01000054">
    <property type="protein sequence ID" value="OBX72975.1"/>
    <property type="molecule type" value="Genomic_DNA"/>
</dbReference>
<comment type="caution">
    <text evidence="11">The sequence shown here is derived from an EMBL/GenBank/DDBJ whole genome shotgun (WGS) entry which is preliminary data.</text>
</comment>
<keyword evidence="4" id="KW-1003">Cell membrane</keyword>
<dbReference type="InterPro" id="IPR002528">
    <property type="entry name" value="MATE_fam"/>
</dbReference>
<dbReference type="PANTHER" id="PTHR43298:SF2">
    <property type="entry name" value="FMN_FAD EXPORTER YEEO-RELATED"/>
    <property type="match status" value="1"/>
</dbReference>
<feature type="transmembrane region" description="Helical" evidence="10">
    <location>
        <begin position="104"/>
        <end position="122"/>
    </location>
</feature>
<feature type="transmembrane region" description="Helical" evidence="10">
    <location>
        <begin position="142"/>
        <end position="159"/>
    </location>
</feature>
<feature type="transmembrane region" description="Helical" evidence="10">
    <location>
        <begin position="171"/>
        <end position="191"/>
    </location>
</feature>
<evidence type="ECO:0000256" key="4">
    <source>
        <dbReference type="ARBA" id="ARBA00022475"/>
    </source>
</evidence>
<feature type="transmembrane region" description="Helical" evidence="10">
    <location>
        <begin position="211"/>
        <end position="231"/>
    </location>
</feature>
<dbReference type="GO" id="GO:0015297">
    <property type="term" value="F:antiporter activity"/>
    <property type="evidence" value="ECO:0007669"/>
    <property type="project" value="UniProtKB-KW"/>
</dbReference>
<accession>A0A1B8Q8H9</accession>
<evidence type="ECO:0000256" key="5">
    <source>
        <dbReference type="ARBA" id="ARBA00022692"/>
    </source>
</evidence>
<evidence type="ECO:0000256" key="6">
    <source>
        <dbReference type="ARBA" id="ARBA00022989"/>
    </source>
</evidence>
<keyword evidence="5 10" id="KW-0812">Transmembrane</keyword>
<feature type="transmembrane region" description="Helical" evidence="10">
    <location>
        <begin position="334"/>
        <end position="355"/>
    </location>
</feature>
<feature type="transmembrane region" description="Helical" evidence="10">
    <location>
        <begin position="303"/>
        <end position="322"/>
    </location>
</feature>
<feature type="transmembrane region" description="Helical" evidence="10">
    <location>
        <begin position="431"/>
        <end position="453"/>
    </location>
</feature>
<sequence length="468" mass="50457">MAVVDSSDSITSPWRQDMRQLVALTLPILCTQICQSGLSLVDTVMAGQVSARDLAGVAIGAGVWLPVFLLLVGILLSTTPLIGEVIGQKHADQNQQVRFITQQSLWLALVLGVLGILAVNQLYRLFSVMGVPSEIAPIAREFLRGISFGLPAVCAYTSLRCYTESLKQPVVVTVISLIGLLLNIPLNYLFIHGIAIGDRQILPALGGAGCGYASAATLWLNLIMLGGYLSLTPRQAFSQTRFYQQFAAVKLSQLGKQLRLGIPIGLSVFFEVSAFSLAALIISPLGEIAVASHQVAITVSSQLFMLPFSLATALTILVSDRYGAQDFVALRRMAWLGLAVATALALGGTTIIALLREQIPAWFSHDPAVIAKSATLLCFAMLYQIVDAWQVNFAGILRGVQDTTVPMVITLISYWLVAIPLGWYLTRHTALGASGFWLALVTGLSVAALLLGLRTWRQQRILRQAWAA</sequence>
<dbReference type="InterPro" id="IPR048279">
    <property type="entry name" value="MdtK-like"/>
</dbReference>
<evidence type="ECO:0000256" key="7">
    <source>
        <dbReference type="ARBA" id="ARBA00023065"/>
    </source>
</evidence>
<reference evidence="11 12" key="1">
    <citation type="submission" date="2016-06" db="EMBL/GenBank/DDBJ databases">
        <title>Draft genome of Moraxella atlantae CCUG 66109.</title>
        <authorList>
            <person name="Salva-Serra F."/>
            <person name="Engstrom-Jakobsson H."/>
            <person name="Thorell K."/>
            <person name="Gonzales-Siles L."/>
            <person name="Karlsson R."/>
            <person name="Boulund F."/>
            <person name="Engstrand L."/>
            <person name="Kristiansson E."/>
            <person name="Moore E."/>
        </authorList>
    </citation>
    <scope>NUCLEOTIDE SEQUENCE [LARGE SCALE GENOMIC DNA]</scope>
    <source>
        <strain evidence="11 12">CCUG 66109</strain>
    </source>
</reference>
<evidence type="ECO:0000256" key="10">
    <source>
        <dbReference type="SAM" id="Phobius"/>
    </source>
</evidence>
<dbReference type="Proteomes" id="UP000092508">
    <property type="component" value="Unassembled WGS sequence"/>
</dbReference>
<comment type="subcellular location">
    <subcellularLocation>
        <location evidence="1">Cell inner membrane</location>
        <topology evidence="1">Multi-pass membrane protein</topology>
    </subcellularLocation>
</comment>
<dbReference type="CDD" id="cd13131">
    <property type="entry name" value="MATE_NorM_like"/>
    <property type="match status" value="1"/>
</dbReference>
<dbReference type="PANTHER" id="PTHR43298">
    <property type="entry name" value="MULTIDRUG RESISTANCE PROTEIN NORM-RELATED"/>
    <property type="match status" value="1"/>
</dbReference>
<evidence type="ECO:0000256" key="1">
    <source>
        <dbReference type="ARBA" id="ARBA00004429"/>
    </source>
</evidence>
<dbReference type="InterPro" id="IPR050222">
    <property type="entry name" value="MATE_MdtK"/>
</dbReference>